<dbReference type="Gene3D" id="1.10.10.10">
    <property type="entry name" value="Winged helix-like DNA-binding domain superfamily/Winged helix DNA-binding domain"/>
    <property type="match status" value="1"/>
</dbReference>
<keyword evidence="2" id="KW-0238">DNA-binding</keyword>
<dbReference type="InterPro" id="IPR036388">
    <property type="entry name" value="WH-like_DNA-bd_sf"/>
</dbReference>
<keyword evidence="6" id="KW-1185">Reference proteome</keyword>
<name>A0A5R9DWR6_9ACTN</name>
<evidence type="ECO:0000256" key="1">
    <source>
        <dbReference type="ARBA" id="ARBA00023015"/>
    </source>
</evidence>
<evidence type="ECO:0000313" key="6">
    <source>
        <dbReference type="Proteomes" id="UP000305921"/>
    </source>
</evidence>
<evidence type="ECO:0000256" key="2">
    <source>
        <dbReference type="ARBA" id="ARBA00023125"/>
    </source>
</evidence>
<evidence type="ECO:0000259" key="4">
    <source>
        <dbReference type="PROSITE" id="PS51118"/>
    </source>
</evidence>
<comment type="caution">
    <text evidence="5">The sequence shown here is derived from an EMBL/GenBank/DDBJ whole genome shotgun (WGS) entry which is preliminary data.</text>
</comment>
<proteinExistence type="predicted"/>
<keyword evidence="3" id="KW-0804">Transcription</keyword>
<evidence type="ECO:0000313" key="5">
    <source>
        <dbReference type="EMBL" id="TLQ42028.1"/>
    </source>
</evidence>
<dbReference type="Pfam" id="PF01638">
    <property type="entry name" value="HxlR"/>
    <property type="match status" value="1"/>
</dbReference>
<dbReference type="OrthoDB" id="9792527at2"/>
<dbReference type="GO" id="GO:0003677">
    <property type="term" value="F:DNA binding"/>
    <property type="evidence" value="ECO:0007669"/>
    <property type="project" value="UniProtKB-KW"/>
</dbReference>
<dbReference type="EMBL" id="VAWE01000001">
    <property type="protein sequence ID" value="TLQ42028.1"/>
    <property type="molecule type" value="Genomic_DNA"/>
</dbReference>
<sequence>MRSTDIGTESCSIARSVALLGDRWTLIVLRQAFLGVRRFEDFRSSLRVSRTLLSQRLGALVEAGILERRAYRDARRTREEYRLTEKGLDLYPVLMALRTWGDRYMAPDGAPVVYRHRDCGGAAEIRHVCNHCGQDLTARDVAPLPGPGALAEQ</sequence>
<gene>
    <name evidence="5" type="ORF">FEF34_00985</name>
</gene>
<dbReference type="PROSITE" id="PS51118">
    <property type="entry name" value="HTH_HXLR"/>
    <property type="match status" value="1"/>
</dbReference>
<dbReference type="PANTHER" id="PTHR33204:SF36">
    <property type="entry name" value="TRANSCRIPTIONAL REGULATORY PROTEIN"/>
    <property type="match status" value="1"/>
</dbReference>
<dbReference type="InterPro" id="IPR036390">
    <property type="entry name" value="WH_DNA-bd_sf"/>
</dbReference>
<protein>
    <submittedName>
        <fullName evidence="5">Helix-turn-helix transcriptional regulator</fullName>
    </submittedName>
</protein>
<dbReference type="RefSeq" id="WP_138051439.1">
    <property type="nucleotide sequence ID" value="NZ_VAWE01000001.1"/>
</dbReference>
<feature type="domain" description="HTH hxlR-type" evidence="4">
    <location>
        <begin position="11"/>
        <end position="109"/>
    </location>
</feature>
<organism evidence="5 6">
    <name type="scientific">Streptomyces marianii</name>
    <dbReference type="NCBI Taxonomy" id="1817406"/>
    <lineage>
        <taxon>Bacteria</taxon>
        <taxon>Bacillati</taxon>
        <taxon>Actinomycetota</taxon>
        <taxon>Actinomycetes</taxon>
        <taxon>Kitasatosporales</taxon>
        <taxon>Streptomycetaceae</taxon>
        <taxon>Streptomyces</taxon>
    </lineage>
</organism>
<dbReference type="SUPFAM" id="SSF46785">
    <property type="entry name" value="Winged helix' DNA-binding domain"/>
    <property type="match status" value="1"/>
</dbReference>
<dbReference type="PANTHER" id="PTHR33204">
    <property type="entry name" value="TRANSCRIPTIONAL REGULATOR, MARR FAMILY"/>
    <property type="match status" value="1"/>
</dbReference>
<dbReference type="InterPro" id="IPR002577">
    <property type="entry name" value="HTH_HxlR"/>
</dbReference>
<accession>A0A5R9DWR6</accession>
<keyword evidence="1" id="KW-0805">Transcription regulation</keyword>
<dbReference type="AlphaFoldDB" id="A0A5R9DWR6"/>
<dbReference type="Proteomes" id="UP000305921">
    <property type="component" value="Unassembled WGS sequence"/>
</dbReference>
<evidence type="ECO:0000256" key="3">
    <source>
        <dbReference type="ARBA" id="ARBA00023163"/>
    </source>
</evidence>
<reference evidence="5 6" key="1">
    <citation type="submission" date="2019-05" db="EMBL/GenBank/DDBJ databases">
        <title>Streptomyces marianii sp. nov., a novel marine actinomycete from southern coast of India.</title>
        <authorList>
            <person name="Iniyan A.M."/>
            <person name="Wink J."/>
            <person name="Ramprasad E."/>
            <person name="Ramana C.V."/>
            <person name="Bunk B."/>
            <person name="Sproer C."/>
            <person name="Joseph F.-J.R.S."/>
            <person name="Vincent S.G.P."/>
        </authorList>
    </citation>
    <scope>NUCLEOTIDE SEQUENCE [LARGE SCALE GENOMIC DNA]</scope>
    <source>
        <strain evidence="5 6">ICN19</strain>
    </source>
</reference>